<dbReference type="InterPro" id="IPR036388">
    <property type="entry name" value="WH-like_DNA-bd_sf"/>
</dbReference>
<evidence type="ECO:0000313" key="6">
    <source>
        <dbReference type="Proteomes" id="UP000053961"/>
    </source>
</evidence>
<dbReference type="PRINTS" id="PR00778">
    <property type="entry name" value="HTHARSR"/>
</dbReference>
<dbReference type="CDD" id="cd00090">
    <property type="entry name" value="HTH_ARSR"/>
    <property type="match status" value="1"/>
</dbReference>
<dbReference type="InterPro" id="IPR002831">
    <property type="entry name" value="Tscrpt_reg_TrmB_N"/>
</dbReference>
<keyword evidence="2" id="KW-0238">DNA-binding</keyword>
<comment type="caution">
    <text evidence="5">The sequence shown here is derived from an EMBL/GenBank/DDBJ whole genome shotgun (WGS) entry which is preliminary data.</text>
</comment>
<dbReference type="PANTHER" id="PTHR33154:SF38">
    <property type="entry name" value="HTH ARSR-TYPE DOMAIN-CONTAINING PROTEIN"/>
    <property type="match status" value="1"/>
</dbReference>
<dbReference type="InterPro" id="IPR036390">
    <property type="entry name" value="WH_DNA-bd_sf"/>
</dbReference>
<dbReference type="SUPFAM" id="SSF46785">
    <property type="entry name" value="Winged helix' DNA-binding domain"/>
    <property type="match status" value="1"/>
</dbReference>
<dbReference type="Pfam" id="PF01978">
    <property type="entry name" value="TrmB"/>
    <property type="match status" value="1"/>
</dbReference>
<dbReference type="GO" id="GO:0003700">
    <property type="term" value="F:DNA-binding transcription factor activity"/>
    <property type="evidence" value="ECO:0007669"/>
    <property type="project" value="InterPro"/>
</dbReference>
<dbReference type="InterPro" id="IPR051081">
    <property type="entry name" value="HTH_MetalResp_TranReg"/>
</dbReference>
<evidence type="ECO:0000259" key="4">
    <source>
        <dbReference type="PROSITE" id="PS50987"/>
    </source>
</evidence>
<organism evidence="5 6">
    <name type="scientific">Methanothrix harundinacea</name>
    <dbReference type="NCBI Taxonomy" id="301375"/>
    <lineage>
        <taxon>Archaea</taxon>
        <taxon>Methanobacteriati</taxon>
        <taxon>Methanobacteriota</taxon>
        <taxon>Stenosarchaea group</taxon>
        <taxon>Methanomicrobia</taxon>
        <taxon>Methanotrichales</taxon>
        <taxon>Methanotrichaceae</taxon>
        <taxon>Methanothrix</taxon>
    </lineage>
</organism>
<dbReference type="InterPro" id="IPR001845">
    <property type="entry name" value="HTH_ArsR_DNA-bd_dom"/>
</dbReference>
<dbReference type="SMART" id="SM00418">
    <property type="entry name" value="HTH_ARSR"/>
    <property type="match status" value="1"/>
</dbReference>
<reference evidence="6" key="1">
    <citation type="journal article" date="2015" name="MBio">
        <title>Genome-Resolved Metagenomic Analysis Reveals Roles for Candidate Phyla and Other Microbial Community Members in Biogeochemical Transformations in Oil Reservoirs.</title>
        <authorList>
            <person name="Hu P."/>
            <person name="Tom L."/>
            <person name="Singh A."/>
            <person name="Thomas B.C."/>
            <person name="Baker B.J."/>
            <person name="Piceno Y.M."/>
            <person name="Andersen G.L."/>
            <person name="Banfield J.F."/>
        </authorList>
    </citation>
    <scope>NUCLEOTIDE SEQUENCE [LARGE SCALE GENOMIC DNA]</scope>
</reference>
<protein>
    <submittedName>
        <fullName evidence="5">Regulatory protein ArsR</fullName>
    </submittedName>
</protein>
<evidence type="ECO:0000256" key="3">
    <source>
        <dbReference type="ARBA" id="ARBA00023163"/>
    </source>
</evidence>
<keyword evidence="1" id="KW-0805">Transcription regulation</keyword>
<dbReference type="Proteomes" id="UP000053961">
    <property type="component" value="Unassembled WGS sequence"/>
</dbReference>
<dbReference type="InterPro" id="IPR011991">
    <property type="entry name" value="ArsR-like_HTH"/>
</dbReference>
<gene>
    <name evidence="5" type="ORF">XE07_0268</name>
</gene>
<dbReference type="EMBL" id="LGHB01000002">
    <property type="protein sequence ID" value="KUK97438.1"/>
    <property type="molecule type" value="Genomic_DNA"/>
</dbReference>
<evidence type="ECO:0000256" key="1">
    <source>
        <dbReference type="ARBA" id="ARBA00023015"/>
    </source>
</evidence>
<dbReference type="GO" id="GO:0003677">
    <property type="term" value="F:DNA binding"/>
    <property type="evidence" value="ECO:0007669"/>
    <property type="project" value="UniProtKB-KW"/>
</dbReference>
<dbReference type="PATRIC" id="fig|301375.6.peg.1829"/>
<keyword evidence="3" id="KW-0804">Transcription</keyword>
<dbReference type="PANTHER" id="PTHR33154">
    <property type="entry name" value="TRANSCRIPTIONAL REGULATOR, ARSR FAMILY"/>
    <property type="match status" value="1"/>
</dbReference>
<accession>A0A101ILS6</accession>
<proteinExistence type="predicted"/>
<feature type="domain" description="HTH arsR-type" evidence="4">
    <location>
        <begin position="3"/>
        <end position="97"/>
    </location>
</feature>
<dbReference type="AlphaFoldDB" id="A0A101ILS6"/>
<evidence type="ECO:0000256" key="2">
    <source>
        <dbReference type="ARBA" id="ARBA00023125"/>
    </source>
</evidence>
<dbReference type="Gene3D" id="1.10.10.10">
    <property type="entry name" value="Winged helix-like DNA-binding domain superfamily/Winged helix DNA-binding domain"/>
    <property type="match status" value="1"/>
</dbReference>
<dbReference type="PROSITE" id="PS50987">
    <property type="entry name" value="HTH_ARSR_2"/>
    <property type="match status" value="1"/>
</dbReference>
<sequence>MISPSSDFRLSDMLIKALASDKRLNILIYLILQRKTVTALSKELNIPKSTTYDNLVVLIDSGLVKKNKGNKWVYYELTAKGREIIQNIALKSKINPY</sequence>
<evidence type="ECO:0000313" key="5">
    <source>
        <dbReference type="EMBL" id="KUK97438.1"/>
    </source>
</evidence>
<name>A0A101ILS6_9EURY</name>